<name>A0A7C1HIY9_UNCKA</name>
<gene>
    <name evidence="3" type="ORF">ENN92_01040</name>
</gene>
<protein>
    <submittedName>
        <fullName evidence="3">LytR family transcriptional regulator</fullName>
    </submittedName>
</protein>
<keyword evidence="1" id="KW-0812">Transmembrane</keyword>
<dbReference type="Pfam" id="PF13399">
    <property type="entry name" value="LytR_C"/>
    <property type="match status" value="1"/>
</dbReference>
<dbReference type="Gene3D" id="3.30.70.2390">
    <property type="match status" value="1"/>
</dbReference>
<evidence type="ECO:0000313" key="3">
    <source>
        <dbReference type="EMBL" id="HDQ88715.1"/>
    </source>
</evidence>
<feature type="transmembrane region" description="Helical" evidence="1">
    <location>
        <begin position="286"/>
        <end position="308"/>
    </location>
</feature>
<dbReference type="AlphaFoldDB" id="A0A7C1HIY9"/>
<keyword evidence="1" id="KW-0472">Membrane</keyword>
<proteinExistence type="predicted"/>
<accession>A0A7C1HIY9</accession>
<comment type="caution">
    <text evidence="3">The sequence shown here is derived from an EMBL/GenBank/DDBJ whole genome shotgun (WGS) entry which is preliminary data.</text>
</comment>
<evidence type="ECO:0000259" key="2">
    <source>
        <dbReference type="Pfam" id="PF13399"/>
    </source>
</evidence>
<sequence>MKDLLISLDSNILKVSYCSPEGCAGFSQELPSNLVQDSKILNIEEFTEKLIELSSSLLPIKNKPDALTFLIGPQDVILSFLTISKGENSVEERLVEATVSKIETPLENLYFSYNKIAPFVYQFVGIKKEFLDSFLEISSLWGVPIKSVVPWVLLLPKTLEDTSPAIFIGTFEDKHIVVLSELNGVYFASSYEKEKTDKELSDLVKKLSLYNRSTPIKNIYTVNSAFTIGGQYQVHPILSEDSYFEEESFEMHDIVLKVIKGSPDLLSSHVNMLNLLPLPEVRSNKALVPVSAGMAVLVALVIGGYFIFVRGDSTPPVVPSEVLSGSDVTLEVPESTPSASPEVEKETPPNGKVYTLKDMIIRVENATEVNGAAGRTKEFLESQDLTVESIGTAPNQLELTQVLITPDLMDLKEELKEVLGKNIPMGVVDTLEKLDSSDEEYSHNVLIRLGKDSSI</sequence>
<reference evidence="3" key="1">
    <citation type="journal article" date="2020" name="mSystems">
        <title>Genome- and Community-Level Interaction Insights into Carbon Utilization and Element Cycling Functions of Hydrothermarchaeota in Hydrothermal Sediment.</title>
        <authorList>
            <person name="Zhou Z."/>
            <person name="Liu Y."/>
            <person name="Xu W."/>
            <person name="Pan J."/>
            <person name="Luo Z.H."/>
            <person name="Li M."/>
        </authorList>
    </citation>
    <scope>NUCLEOTIDE SEQUENCE [LARGE SCALE GENOMIC DNA]</scope>
    <source>
        <strain evidence="3">SpSt-1219</strain>
    </source>
</reference>
<dbReference type="EMBL" id="DSDM01000062">
    <property type="protein sequence ID" value="HDQ88715.1"/>
    <property type="molecule type" value="Genomic_DNA"/>
</dbReference>
<dbReference type="Proteomes" id="UP000886066">
    <property type="component" value="Unassembled WGS sequence"/>
</dbReference>
<evidence type="ECO:0000256" key="1">
    <source>
        <dbReference type="SAM" id="Phobius"/>
    </source>
</evidence>
<feature type="domain" description="LytR/CpsA/Psr regulator C-terminal" evidence="2">
    <location>
        <begin position="361"/>
        <end position="452"/>
    </location>
</feature>
<dbReference type="InterPro" id="IPR027381">
    <property type="entry name" value="LytR/CpsA/Psr_C"/>
</dbReference>
<organism evidence="3">
    <name type="scientific">candidate division WWE3 bacterium</name>
    <dbReference type="NCBI Taxonomy" id="2053526"/>
    <lineage>
        <taxon>Bacteria</taxon>
        <taxon>Katanobacteria</taxon>
    </lineage>
</organism>
<keyword evidence="1" id="KW-1133">Transmembrane helix</keyword>